<sequence>MLLCRHDRQLVSPSVFNSGTTPNLLKRGTVAGVPQPANMLEEAGTCPSKVTAAPDHVPSHLQSLYAESCVNLLEEDRWRLAELLTSYSDVFSTGPTNLGRTSLVKHDIMTTTEPPIKQQPRRMT</sequence>
<dbReference type="EMBL" id="OY660871">
    <property type="protein sequence ID" value="CAJ1061433.1"/>
    <property type="molecule type" value="Genomic_DNA"/>
</dbReference>
<name>A0AAV1FLX7_XYRNO</name>
<dbReference type="AlphaFoldDB" id="A0AAV1FLX7"/>
<accession>A0AAV1FLX7</accession>
<proteinExistence type="predicted"/>
<evidence type="ECO:0000313" key="1">
    <source>
        <dbReference type="EMBL" id="CAJ1061433.1"/>
    </source>
</evidence>
<protein>
    <submittedName>
        <fullName evidence="1">Unnamed protein product</fullName>
    </submittedName>
</protein>
<organism evidence="1 2">
    <name type="scientific">Xyrichtys novacula</name>
    <name type="common">Pearly razorfish</name>
    <name type="synonym">Hemipteronotus novacula</name>
    <dbReference type="NCBI Taxonomy" id="13765"/>
    <lineage>
        <taxon>Eukaryota</taxon>
        <taxon>Metazoa</taxon>
        <taxon>Chordata</taxon>
        <taxon>Craniata</taxon>
        <taxon>Vertebrata</taxon>
        <taxon>Euteleostomi</taxon>
        <taxon>Actinopterygii</taxon>
        <taxon>Neopterygii</taxon>
        <taxon>Teleostei</taxon>
        <taxon>Neoteleostei</taxon>
        <taxon>Acanthomorphata</taxon>
        <taxon>Eupercaria</taxon>
        <taxon>Labriformes</taxon>
        <taxon>Labridae</taxon>
        <taxon>Xyrichtys</taxon>
    </lineage>
</organism>
<dbReference type="Proteomes" id="UP001178508">
    <property type="component" value="Chromosome 8"/>
</dbReference>
<evidence type="ECO:0000313" key="2">
    <source>
        <dbReference type="Proteomes" id="UP001178508"/>
    </source>
</evidence>
<keyword evidence="2" id="KW-1185">Reference proteome</keyword>
<reference evidence="1" key="1">
    <citation type="submission" date="2023-08" db="EMBL/GenBank/DDBJ databases">
        <authorList>
            <person name="Alioto T."/>
            <person name="Alioto T."/>
            <person name="Gomez Garrido J."/>
        </authorList>
    </citation>
    <scope>NUCLEOTIDE SEQUENCE</scope>
</reference>
<gene>
    <name evidence="1" type="ORF">XNOV1_A010406</name>
</gene>